<dbReference type="PANTHER" id="PTHR42851">
    <property type="entry name" value="ALDOLASE-RELATED"/>
    <property type="match status" value="1"/>
</dbReference>
<dbReference type="SMART" id="SM00293">
    <property type="entry name" value="PWWP"/>
    <property type="match status" value="1"/>
</dbReference>
<feature type="region of interest" description="Disordered" evidence="1">
    <location>
        <begin position="1270"/>
        <end position="1296"/>
    </location>
</feature>
<name>A0ABC8SD91_9AQUA</name>
<dbReference type="Proteomes" id="UP001642360">
    <property type="component" value="Unassembled WGS sequence"/>
</dbReference>
<feature type="region of interest" description="Disordered" evidence="1">
    <location>
        <begin position="973"/>
        <end position="1001"/>
    </location>
</feature>
<feature type="domain" description="PWWP" evidence="2">
    <location>
        <begin position="1053"/>
        <end position="1102"/>
    </location>
</feature>
<feature type="region of interest" description="Disordered" evidence="1">
    <location>
        <begin position="340"/>
        <end position="364"/>
    </location>
</feature>
<evidence type="ECO:0000313" key="3">
    <source>
        <dbReference type="EMBL" id="CAK9155122.1"/>
    </source>
</evidence>
<proteinExistence type="predicted"/>
<dbReference type="Gene3D" id="2.30.30.140">
    <property type="match status" value="1"/>
</dbReference>
<dbReference type="PANTHER" id="PTHR42851:SF4">
    <property type="entry name" value="PWWP DOMAIN-CONTAINING PROTEIN"/>
    <property type="match status" value="1"/>
</dbReference>
<dbReference type="PROSITE" id="PS50812">
    <property type="entry name" value="PWWP"/>
    <property type="match status" value="1"/>
</dbReference>
<feature type="compositionally biased region" description="Polar residues" evidence="1">
    <location>
        <begin position="340"/>
        <end position="356"/>
    </location>
</feature>
<feature type="region of interest" description="Disordered" evidence="1">
    <location>
        <begin position="1461"/>
        <end position="1494"/>
    </location>
</feature>
<feature type="compositionally biased region" description="Polar residues" evidence="1">
    <location>
        <begin position="512"/>
        <end position="522"/>
    </location>
</feature>
<keyword evidence="4" id="KW-1185">Reference proteome</keyword>
<comment type="caution">
    <text evidence="3">The sequence shown here is derived from an EMBL/GenBank/DDBJ whole genome shotgun (WGS) entry which is preliminary data.</text>
</comment>
<feature type="region of interest" description="Disordered" evidence="1">
    <location>
        <begin position="298"/>
        <end position="318"/>
    </location>
</feature>
<dbReference type="Pfam" id="PF00855">
    <property type="entry name" value="PWWP"/>
    <property type="match status" value="1"/>
</dbReference>
<accession>A0ABC8SD91</accession>
<dbReference type="CDD" id="cd05162">
    <property type="entry name" value="PWWP"/>
    <property type="match status" value="1"/>
</dbReference>
<gene>
    <name evidence="3" type="ORF">ILEXP_LOCUS23513</name>
</gene>
<feature type="compositionally biased region" description="Basic and acidic residues" evidence="1">
    <location>
        <begin position="989"/>
        <end position="1001"/>
    </location>
</feature>
<protein>
    <recommendedName>
        <fullName evidence="2">PWWP domain-containing protein</fullName>
    </recommendedName>
</protein>
<feature type="region of interest" description="Disordered" evidence="1">
    <location>
        <begin position="1311"/>
        <end position="1346"/>
    </location>
</feature>
<sequence>MEELDDVVTSTSVSESTVSVTVHKEDKTLMEDSGCEGQIERPLGGGDGGEIMVEVVGSDVFVDGVGGPGDDGDFGGKVGDDGLEKKELEREVGGFDGGDSGIGNLVPQKAGDSGGQVWDGRPEIGSGGLQEIPGLSGEQAHDVDSEEVGVVAVLSSGQTQLAVEEKTMDRVSEDSMLGGHASGQTQAVVEKATVMFEEEDMNCKDQVGGDDVMEAILPSSENDQSSEVARGHVGTDKDGTVHADAGFLDQQTIGAVEGESGEMNGEGISDSTVEVQKPNYVPDQTMSCSVEDQQMKEETAGKKTVNHGNLDVDSQLSPDVAVCGEPDPSNVQSLISNDNELSATDSKTSSSKQDVSTTDDKGGFASCSTDLPKVNFVTTCESAGKDAVVLEAPESPHQKVCVAGRGEDGAVHAVDGFLDQQTIGAVEGEGGVMHGEVISDSTVEVLKPDQTMLCSVEDQQMKDEMAGEKTVNHGNLDVDSQLSPDVTVCGEPDPSNVQSLKSNDIELRGTDSKTSSSKLDVSTTDDMGGILSCSSDLPKVEFVTTCESARKDVVVLEAPESSHQKVCVAGRGEDVGMDIEEVVEFRDEAPGLDALDGNLSCSAKDQHLMVEESDGRSENDVAHGRFEFSGKLTRTVDTGVIAAMDKGVVSKFEVETEMKDGQAIFDKLDSLNGDLHIAEDESFVQLDSGTSVMVAEGETPAIVEKNVSNSKMEFPDGDTCLQREEKLNPLTLGGSTEKVEVAQANASSASEQTAGGIQVKFSAIECQEISGAPASDAVDDNISLSGKEKDVDTVDGYKKDDIVGKDIPLGTEVGGPGPSILGINSDSLQENIYIQDEKQEAVAQLAETHIHEVDQDQIMDSLVIGEISNQETYRAILSDTVGEAAAGSQAAPNFVSFEGEGDPVSASVSDFSIPVPDGIQTSEVYEGSAKTSHLDGDQGTDTHVSDMVTSHELVSKTIEAKVESYKTDDNHMMHHQDSEEKVSNAGQEEVDKQYPDGEEVDSHREQTIEIEEHTNETDQSNELKLTTLEPGISVREHQFNYLLPPENEGEFSVSDLVWGKVRSHPWWPGQIFDPVEASEKAIKYQKKDCFLVAYFGDRTFAWNDATLLKPFRSHFSQIEKQSSSEAFHNAVSCALEEVSRRVELGLACSCIPRDANDKIESQIVENTGIRQESCRRSGVDKSTGVSFFEPDKLVEYTRALAQSPFGGVDQLELVIAKAQLSAFCHFKGYHQLSEYQFCAGLVESDADAPQLREVVEHAISVFEEGEQILSSKGKLESENESSHKHEHDLKDDIYPRKKERSLSELMGDMTYSLDGEDGPDGKLTSNLVSPSGRKRKAVDSVSDGSDKRVSIHAAKVSTASSPVPKPSFKVGECIRRVASQLTGSPSILKSNSDQPGVDVSPQTPENFQRAIISAECSSLDEMLSQLQLSARDPMKGYSFLTTIITFFSGFRNSVVLRQQYSERKNSSTGRPGSGRKRKTSQAVGGSPEEFDFDDVNDSYWTDRIIQNHSDEQLLHNGDNERGEHQLVAFEPDKSLKSGRRPHSRKRYSTANDEMAAEEPTEDIDEKKRALSPAELIMNFAEGNPAPSLMNLNKTFRRFGPLMESETEVDRETGRARVVFKRGSDAEVAFSSAGKFSIFGPVLVNYQLSYSPSIAYKPLPLAISEGQEDAT</sequence>
<dbReference type="EMBL" id="CAUOFW020002636">
    <property type="protein sequence ID" value="CAK9155122.1"/>
    <property type="molecule type" value="Genomic_DNA"/>
</dbReference>
<feature type="compositionally biased region" description="Low complexity" evidence="1">
    <location>
        <begin position="7"/>
        <end position="21"/>
    </location>
</feature>
<dbReference type="InterPro" id="IPR053063">
    <property type="entry name" value="PWWP_domain_containing_PDP"/>
</dbReference>
<evidence type="ECO:0000259" key="2">
    <source>
        <dbReference type="PROSITE" id="PS50812"/>
    </source>
</evidence>
<dbReference type="InterPro" id="IPR000313">
    <property type="entry name" value="PWWP_dom"/>
</dbReference>
<reference evidence="3 4" key="1">
    <citation type="submission" date="2024-02" db="EMBL/GenBank/DDBJ databases">
        <authorList>
            <person name="Vignale AGUSTIN F."/>
            <person name="Sosa J E."/>
            <person name="Modenutti C."/>
        </authorList>
    </citation>
    <scope>NUCLEOTIDE SEQUENCE [LARGE SCALE GENOMIC DNA]</scope>
</reference>
<organism evidence="3 4">
    <name type="scientific">Ilex paraguariensis</name>
    <name type="common">yerba mate</name>
    <dbReference type="NCBI Taxonomy" id="185542"/>
    <lineage>
        <taxon>Eukaryota</taxon>
        <taxon>Viridiplantae</taxon>
        <taxon>Streptophyta</taxon>
        <taxon>Embryophyta</taxon>
        <taxon>Tracheophyta</taxon>
        <taxon>Spermatophyta</taxon>
        <taxon>Magnoliopsida</taxon>
        <taxon>eudicotyledons</taxon>
        <taxon>Gunneridae</taxon>
        <taxon>Pentapetalae</taxon>
        <taxon>asterids</taxon>
        <taxon>campanulids</taxon>
        <taxon>Aquifoliales</taxon>
        <taxon>Aquifoliaceae</taxon>
        <taxon>Ilex</taxon>
    </lineage>
</organism>
<feature type="compositionally biased region" description="Basic and acidic residues" evidence="1">
    <location>
        <begin position="1273"/>
        <end position="1296"/>
    </location>
</feature>
<dbReference type="SUPFAM" id="SSF63748">
    <property type="entry name" value="Tudor/PWWP/MBT"/>
    <property type="match status" value="1"/>
</dbReference>
<feature type="region of interest" description="Disordered" evidence="1">
    <location>
        <begin position="473"/>
        <end position="522"/>
    </location>
</feature>
<feature type="region of interest" description="Disordered" evidence="1">
    <location>
        <begin position="1529"/>
        <end position="1562"/>
    </location>
</feature>
<feature type="compositionally biased region" description="Basic and acidic residues" evidence="1">
    <location>
        <begin position="973"/>
        <end position="982"/>
    </location>
</feature>
<evidence type="ECO:0000256" key="1">
    <source>
        <dbReference type="SAM" id="MobiDB-lite"/>
    </source>
</evidence>
<evidence type="ECO:0000313" key="4">
    <source>
        <dbReference type="Proteomes" id="UP001642360"/>
    </source>
</evidence>
<feature type="region of interest" description="Disordered" evidence="1">
    <location>
        <begin position="92"/>
        <end position="141"/>
    </location>
</feature>
<feature type="region of interest" description="Disordered" evidence="1">
    <location>
        <begin position="1"/>
        <end position="24"/>
    </location>
</feature>
<feature type="compositionally biased region" description="Basic residues" evidence="1">
    <location>
        <begin position="1536"/>
        <end position="1547"/>
    </location>
</feature>